<name>A0AAW1KZ72_POPJA</name>
<evidence type="ECO:0000256" key="1">
    <source>
        <dbReference type="ARBA" id="ARBA00005964"/>
    </source>
</evidence>
<dbReference type="InterPro" id="IPR051093">
    <property type="entry name" value="Neuroligin/BSAL"/>
</dbReference>
<dbReference type="PANTHER" id="PTHR43903">
    <property type="entry name" value="NEUROLIGIN"/>
    <property type="match status" value="1"/>
</dbReference>
<dbReference type="InterPro" id="IPR002018">
    <property type="entry name" value="CarbesteraseB"/>
</dbReference>
<reference evidence="4 5" key="1">
    <citation type="journal article" date="2024" name="BMC Genomics">
        <title>De novo assembly and annotation of Popillia japonica's genome with initial clues to its potential as an invasive pest.</title>
        <authorList>
            <person name="Cucini C."/>
            <person name="Boschi S."/>
            <person name="Funari R."/>
            <person name="Cardaioli E."/>
            <person name="Iannotti N."/>
            <person name="Marturano G."/>
            <person name="Paoli F."/>
            <person name="Bruttini M."/>
            <person name="Carapelli A."/>
            <person name="Frati F."/>
            <person name="Nardi F."/>
        </authorList>
    </citation>
    <scope>NUCLEOTIDE SEQUENCE [LARGE SCALE GENOMIC DNA]</scope>
    <source>
        <strain evidence="4">DMR45628</strain>
    </source>
</reference>
<keyword evidence="5" id="KW-1185">Reference proteome</keyword>
<sequence length="332" mass="37126">MIRIRDKPVKPFKRTRNTEQKGVLFHRAILMSGSALSPWALVQEPSRYAAQVAIHANCSLELPHSYLLKCLREKPLEVLMSAPIIAQEFAFAFGPSVDGVVIDTGEPPGRYINNAQEFAFAFGPSVDGVVIDTGEPPGDNPHYNEYENGKPQKTEPQNAINILNTVLLRKSVVSKLSRYDLMLGVVKAEAYFAFNGEDVQYGIEADRRSKILRTFVRNTYSYHLSEILATIVNEYTDWERPVQHPINIRDETLEALSDAQYVAPVVHTADLHSAEHRNSYLYVFDYQTKFGDYPQVQACPAADENGVEHVEDPQGLLHVAANGEAIVSPRDA</sequence>
<evidence type="ECO:0000313" key="4">
    <source>
        <dbReference type="EMBL" id="KAK9727812.1"/>
    </source>
</evidence>
<dbReference type="SUPFAM" id="SSF53474">
    <property type="entry name" value="alpha/beta-Hydrolases"/>
    <property type="match status" value="1"/>
</dbReference>
<protein>
    <submittedName>
        <fullName evidence="4">Carboxylesterase family</fullName>
    </submittedName>
</protein>
<dbReference type="InterPro" id="IPR029058">
    <property type="entry name" value="AB_hydrolase_fold"/>
</dbReference>
<gene>
    <name evidence="4" type="ORF">QE152_g18990</name>
</gene>
<proteinExistence type="inferred from homology"/>
<evidence type="ECO:0000259" key="3">
    <source>
        <dbReference type="Pfam" id="PF00135"/>
    </source>
</evidence>
<accession>A0AAW1KZ72</accession>
<keyword evidence="2" id="KW-0325">Glycoprotein</keyword>
<comment type="similarity">
    <text evidence="1">Belongs to the type-B carboxylesterase/lipase family.</text>
</comment>
<organism evidence="4 5">
    <name type="scientific">Popillia japonica</name>
    <name type="common">Japanese beetle</name>
    <dbReference type="NCBI Taxonomy" id="7064"/>
    <lineage>
        <taxon>Eukaryota</taxon>
        <taxon>Metazoa</taxon>
        <taxon>Ecdysozoa</taxon>
        <taxon>Arthropoda</taxon>
        <taxon>Hexapoda</taxon>
        <taxon>Insecta</taxon>
        <taxon>Pterygota</taxon>
        <taxon>Neoptera</taxon>
        <taxon>Endopterygota</taxon>
        <taxon>Coleoptera</taxon>
        <taxon>Polyphaga</taxon>
        <taxon>Scarabaeiformia</taxon>
        <taxon>Scarabaeidae</taxon>
        <taxon>Rutelinae</taxon>
        <taxon>Popillia</taxon>
    </lineage>
</organism>
<evidence type="ECO:0000313" key="5">
    <source>
        <dbReference type="Proteomes" id="UP001458880"/>
    </source>
</evidence>
<comment type="caution">
    <text evidence="4">The sequence shown here is derived from an EMBL/GenBank/DDBJ whole genome shotgun (WGS) entry which is preliminary data.</text>
</comment>
<dbReference type="AlphaFoldDB" id="A0AAW1KZ72"/>
<dbReference type="Pfam" id="PF00135">
    <property type="entry name" value="COesterase"/>
    <property type="match status" value="2"/>
</dbReference>
<feature type="domain" description="Carboxylesterase type B" evidence="3">
    <location>
        <begin position="23"/>
        <end position="115"/>
    </location>
</feature>
<dbReference type="Gene3D" id="3.40.50.1820">
    <property type="entry name" value="alpha/beta hydrolase"/>
    <property type="match status" value="2"/>
</dbReference>
<dbReference type="Proteomes" id="UP001458880">
    <property type="component" value="Unassembled WGS sequence"/>
</dbReference>
<evidence type="ECO:0000256" key="2">
    <source>
        <dbReference type="ARBA" id="ARBA00023180"/>
    </source>
</evidence>
<feature type="domain" description="Carboxylesterase type B" evidence="3">
    <location>
        <begin position="168"/>
        <end position="312"/>
    </location>
</feature>
<dbReference type="EMBL" id="JASPKY010000175">
    <property type="protein sequence ID" value="KAK9727812.1"/>
    <property type="molecule type" value="Genomic_DNA"/>
</dbReference>